<dbReference type="PANTHER" id="PTHR24390">
    <property type="entry name" value="ZINC FINGER PROTEIN"/>
    <property type="match status" value="1"/>
</dbReference>
<keyword evidence="7" id="KW-0539">Nucleus</keyword>
<evidence type="ECO:0000256" key="1">
    <source>
        <dbReference type="ARBA" id="ARBA00004123"/>
    </source>
</evidence>
<keyword evidence="5" id="KW-0862">Zinc</keyword>
<keyword evidence="2" id="KW-0479">Metal-binding</keyword>
<evidence type="ECO:0000313" key="10">
    <source>
        <dbReference type="EMBL" id="MPC10549.1"/>
    </source>
</evidence>
<dbReference type="InterPro" id="IPR036236">
    <property type="entry name" value="Znf_C2H2_sf"/>
</dbReference>
<evidence type="ECO:0000256" key="8">
    <source>
        <dbReference type="PROSITE-ProRule" id="PRU00042"/>
    </source>
</evidence>
<keyword evidence="11" id="KW-1185">Reference proteome</keyword>
<dbReference type="FunFam" id="3.30.160.60:FF:001732">
    <property type="entry name" value="Zgc:162936"/>
    <property type="match status" value="1"/>
</dbReference>
<gene>
    <name evidence="10" type="primary">ZNF536_11</name>
    <name evidence="10" type="ORF">E2C01_003186</name>
</gene>
<keyword evidence="4 8" id="KW-0863">Zinc-finger</keyword>
<dbReference type="PANTHER" id="PTHR24390:SF159">
    <property type="entry name" value="GROWTH FACTOR INDEPENDENT 1 TRANSCRIPTIONAL REPRESSOR"/>
    <property type="match status" value="1"/>
</dbReference>
<comment type="subcellular location">
    <subcellularLocation>
        <location evidence="1">Nucleus</location>
    </subcellularLocation>
</comment>
<dbReference type="OrthoDB" id="6077919at2759"/>
<dbReference type="SUPFAM" id="SSF57667">
    <property type="entry name" value="beta-beta-alpha zinc fingers"/>
    <property type="match status" value="1"/>
</dbReference>
<evidence type="ECO:0000256" key="4">
    <source>
        <dbReference type="ARBA" id="ARBA00022771"/>
    </source>
</evidence>
<accession>A0A5B7CLX7</accession>
<evidence type="ECO:0000256" key="2">
    <source>
        <dbReference type="ARBA" id="ARBA00022723"/>
    </source>
</evidence>
<dbReference type="SMART" id="SM00355">
    <property type="entry name" value="ZnF_C2H2"/>
    <property type="match status" value="2"/>
</dbReference>
<dbReference type="GO" id="GO:0003700">
    <property type="term" value="F:DNA-binding transcription factor activity"/>
    <property type="evidence" value="ECO:0007669"/>
    <property type="project" value="TreeGrafter"/>
</dbReference>
<sequence length="90" mass="10444">MLACARRSWELVWYGRQEFPVGVPPLGTKVALMCPVCSKLFHGRNKKQHLHYHMMTHTGEKPFHCPHCPHRANRLSNLKIHVKTKHGLLN</sequence>
<dbReference type="PROSITE" id="PS50157">
    <property type="entry name" value="ZINC_FINGER_C2H2_2"/>
    <property type="match status" value="1"/>
</dbReference>
<protein>
    <submittedName>
        <fullName evidence="10">Zinc finger protein 536</fullName>
    </submittedName>
</protein>
<comment type="caution">
    <text evidence="10">The sequence shown here is derived from an EMBL/GenBank/DDBJ whole genome shotgun (WGS) entry which is preliminary data.</text>
</comment>
<evidence type="ECO:0000256" key="3">
    <source>
        <dbReference type="ARBA" id="ARBA00022737"/>
    </source>
</evidence>
<dbReference type="Gene3D" id="3.30.160.60">
    <property type="entry name" value="Classic Zinc Finger"/>
    <property type="match status" value="2"/>
</dbReference>
<dbReference type="GO" id="GO:0005694">
    <property type="term" value="C:chromosome"/>
    <property type="evidence" value="ECO:0007669"/>
    <property type="project" value="UniProtKB-ARBA"/>
</dbReference>
<feature type="domain" description="C2H2-type" evidence="9">
    <location>
        <begin position="32"/>
        <end position="62"/>
    </location>
</feature>
<evidence type="ECO:0000256" key="6">
    <source>
        <dbReference type="ARBA" id="ARBA00023125"/>
    </source>
</evidence>
<dbReference type="GO" id="GO:0045893">
    <property type="term" value="P:positive regulation of DNA-templated transcription"/>
    <property type="evidence" value="ECO:0007669"/>
    <property type="project" value="UniProtKB-ARBA"/>
</dbReference>
<keyword evidence="6" id="KW-0238">DNA-binding</keyword>
<reference evidence="10 11" key="1">
    <citation type="submission" date="2019-05" db="EMBL/GenBank/DDBJ databases">
        <title>Another draft genome of Portunus trituberculatus and its Hox gene families provides insights of decapod evolution.</title>
        <authorList>
            <person name="Jeong J.-H."/>
            <person name="Song I."/>
            <person name="Kim S."/>
            <person name="Choi T."/>
            <person name="Kim D."/>
            <person name="Ryu S."/>
            <person name="Kim W."/>
        </authorList>
    </citation>
    <scope>NUCLEOTIDE SEQUENCE [LARGE SCALE GENOMIC DNA]</scope>
    <source>
        <tissue evidence="10">Muscle</tissue>
    </source>
</reference>
<organism evidence="10 11">
    <name type="scientific">Portunus trituberculatus</name>
    <name type="common">Swimming crab</name>
    <name type="synonym">Neptunus trituberculatus</name>
    <dbReference type="NCBI Taxonomy" id="210409"/>
    <lineage>
        <taxon>Eukaryota</taxon>
        <taxon>Metazoa</taxon>
        <taxon>Ecdysozoa</taxon>
        <taxon>Arthropoda</taxon>
        <taxon>Crustacea</taxon>
        <taxon>Multicrustacea</taxon>
        <taxon>Malacostraca</taxon>
        <taxon>Eumalacostraca</taxon>
        <taxon>Eucarida</taxon>
        <taxon>Decapoda</taxon>
        <taxon>Pleocyemata</taxon>
        <taxon>Brachyura</taxon>
        <taxon>Eubrachyura</taxon>
        <taxon>Portunoidea</taxon>
        <taxon>Portunidae</taxon>
        <taxon>Portuninae</taxon>
        <taxon>Portunus</taxon>
    </lineage>
</organism>
<dbReference type="AlphaFoldDB" id="A0A5B7CLX7"/>
<evidence type="ECO:0000256" key="5">
    <source>
        <dbReference type="ARBA" id="ARBA00022833"/>
    </source>
</evidence>
<evidence type="ECO:0000256" key="7">
    <source>
        <dbReference type="ARBA" id="ARBA00023242"/>
    </source>
</evidence>
<dbReference type="GO" id="GO:0000978">
    <property type="term" value="F:RNA polymerase II cis-regulatory region sequence-specific DNA binding"/>
    <property type="evidence" value="ECO:0007669"/>
    <property type="project" value="TreeGrafter"/>
</dbReference>
<dbReference type="GO" id="GO:0005634">
    <property type="term" value="C:nucleus"/>
    <property type="evidence" value="ECO:0007669"/>
    <property type="project" value="UniProtKB-SubCell"/>
</dbReference>
<dbReference type="EMBL" id="VSRR010000121">
    <property type="protein sequence ID" value="MPC10549.1"/>
    <property type="molecule type" value="Genomic_DNA"/>
</dbReference>
<dbReference type="GO" id="GO:0006357">
    <property type="term" value="P:regulation of transcription by RNA polymerase II"/>
    <property type="evidence" value="ECO:0007669"/>
    <property type="project" value="TreeGrafter"/>
</dbReference>
<evidence type="ECO:0000259" key="9">
    <source>
        <dbReference type="PROSITE" id="PS50157"/>
    </source>
</evidence>
<dbReference type="InterPro" id="IPR013087">
    <property type="entry name" value="Znf_C2H2_type"/>
</dbReference>
<keyword evidence="3" id="KW-0677">Repeat</keyword>
<name>A0A5B7CLX7_PORTR</name>
<dbReference type="Proteomes" id="UP000324222">
    <property type="component" value="Unassembled WGS sequence"/>
</dbReference>
<dbReference type="GO" id="GO:0008270">
    <property type="term" value="F:zinc ion binding"/>
    <property type="evidence" value="ECO:0007669"/>
    <property type="project" value="UniProtKB-KW"/>
</dbReference>
<proteinExistence type="predicted"/>
<evidence type="ECO:0000313" key="11">
    <source>
        <dbReference type="Proteomes" id="UP000324222"/>
    </source>
</evidence>